<sequence>MPARRKRNDNHVQKQSFISDAVYSPSTSPTPFATGLDQPPALSAFNSPALVTHRLLDIGPEDAKETRGKVQEDLEFDACVPPQPSFVQTSTSLHRELESIPPSTTTGHTRAPVLAREPTALESFSRAIRNYVPNSISIPSASPTPPLVSRPISMGRMTNYSQGTAVSRMSGNRSDPSRQYSVVDLDDDLLGVSPQSPHSPSDGLTTYPGPGSEDDQIIWSGWDSLGSGSTLQRLLLLGYRRGFQVWDCTNLGTISEVVNVTSSKEWGAVTHAALLPNPHRELEVVKAPRPYLGVVSTSEGLSHLFIYSLRTHEIVKKLTLPGLVSFAATDRFIVVRTSAPALHIISSSNFVLLFTIPSTSLVSFSHPTATSYTSNNNDNKSNNTLVTTHLLDNLGDVVSTAKSLPVFALSGRLLAFASPHSSIDPSRGLDSHSAHTTGILRSPVTTSDVGQAALRVGGTVLSGVKALGGFALNVAKNKAFGDPTPSHSSIPQMTSVDGHSGSGISALFKPIQDIRRQRTASPTEATEATTTMQSVLTVFPSLPGSSDSTSRYITIMDLLPLLTSTGRTPEPEVATEVVIPRSQPISKLSFSNDGTRLAVSSKDGHIVRVYDIRPTSKVIRQVLAGPRSGLDSGYADDLRSLIHAGLHTGQVAPVHVYDLQRGRTNAVIENISWNDDTRWLAIGSRKRTVHVFPVNPYGGRPDDASHLEGRVKNATEFPLHPSEIKPLVRLYEFRNPPANLPLVPISFTFIKSTESTMPISLLPPATPYGNLLSSTPPVASLHSSPGLHTKPLSPTRLQRPKNFQDVLCFDPMSGLLSLRRIWVDRPVSDRTLQVANAIPTLGGTSISLPGTSLSLTSTSVSPPHQVEPATRRGSSGSTSGKIQEYSTGLVGRDSVFATWNLRRGSDWPSVNQVVKDIADIRCNIVGQPNNWLSEAELSTASRTRPLHTRSIYLHHQFSFYALGEDYHALVRSYRFDFPVSKLEVRKVVQISAYTTGERGSFGGALPMDIRQPSSFDEPLASAMSIQLGEFAAPSPKILPMLPNGVPNPRLRDSIPIRSVATGFTDGVSEGLGRLRREINRAKSPRLKPMQSLGSAVTSPSWAPIEFDEEDEDSLLSSEDPAREPGPAAEHGATSRSTSRDGVSILTPLSTQPGFFDPFDDNYGDHENLEDERGWSQEDRQAIEDAERFFDISAAGLMDEEQSASGLLPQLEKGAKSKKRKGRK</sequence>
<reference evidence="1" key="2">
    <citation type="journal article" date="2020" name="Nat. Commun.">
        <title>Large-scale genome sequencing of mycorrhizal fungi provides insights into the early evolution of symbiotic traits.</title>
        <authorList>
            <person name="Miyauchi S."/>
            <person name="Kiss E."/>
            <person name="Kuo A."/>
            <person name="Drula E."/>
            <person name="Kohler A."/>
            <person name="Sanchez-Garcia M."/>
            <person name="Morin E."/>
            <person name="Andreopoulos B."/>
            <person name="Barry K.W."/>
            <person name="Bonito G."/>
            <person name="Buee M."/>
            <person name="Carver A."/>
            <person name="Chen C."/>
            <person name="Cichocki N."/>
            <person name="Clum A."/>
            <person name="Culley D."/>
            <person name="Crous P.W."/>
            <person name="Fauchery L."/>
            <person name="Girlanda M."/>
            <person name="Hayes R.D."/>
            <person name="Keri Z."/>
            <person name="LaButti K."/>
            <person name="Lipzen A."/>
            <person name="Lombard V."/>
            <person name="Magnuson J."/>
            <person name="Maillard F."/>
            <person name="Murat C."/>
            <person name="Nolan M."/>
            <person name="Ohm R.A."/>
            <person name="Pangilinan J."/>
            <person name="Pereira M.F."/>
            <person name="Perotto S."/>
            <person name="Peter M."/>
            <person name="Pfister S."/>
            <person name="Riley R."/>
            <person name="Sitrit Y."/>
            <person name="Stielow J.B."/>
            <person name="Szollosi G."/>
            <person name="Zifcakova L."/>
            <person name="Stursova M."/>
            <person name="Spatafora J.W."/>
            <person name="Tedersoo L."/>
            <person name="Vaario L.M."/>
            <person name="Yamada A."/>
            <person name="Yan M."/>
            <person name="Wang P."/>
            <person name="Xu J."/>
            <person name="Bruns T."/>
            <person name="Baldrian P."/>
            <person name="Vilgalys R."/>
            <person name="Dunand C."/>
            <person name="Henrissat B."/>
            <person name="Grigoriev I.V."/>
            <person name="Hibbett D."/>
            <person name="Nagy L.G."/>
            <person name="Martin F.M."/>
        </authorList>
    </citation>
    <scope>NUCLEOTIDE SEQUENCE</scope>
    <source>
        <strain evidence="1">P2</strain>
    </source>
</reference>
<keyword evidence="2" id="KW-1185">Reference proteome</keyword>
<organism evidence="1 2">
    <name type="scientific">Thelephora ganbajun</name>
    <name type="common">Ganba fungus</name>
    <dbReference type="NCBI Taxonomy" id="370292"/>
    <lineage>
        <taxon>Eukaryota</taxon>
        <taxon>Fungi</taxon>
        <taxon>Dikarya</taxon>
        <taxon>Basidiomycota</taxon>
        <taxon>Agaricomycotina</taxon>
        <taxon>Agaricomycetes</taxon>
        <taxon>Thelephorales</taxon>
        <taxon>Thelephoraceae</taxon>
        <taxon>Thelephora</taxon>
    </lineage>
</organism>
<evidence type="ECO:0000313" key="1">
    <source>
        <dbReference type="EMBL" id="KAF9652801.1"/>
    </source>
</evidence>
<reference evidence="1" key="1">
    <citation type="submission" date="2019-10" db="EMBL/GenBank/DDBJ databases">
        <authorList>
            <consortium name="DOE Joint Genome Institute"/>
            <person name="Kuo A."/>
            <person name="Miyauchi S."/>
            <person name="Kiss E."/>
            <person name="Drula E."/>
            <person name="Kohler A."/>
            <person name="Sanchez-Garcia M."/>
            <person name="Andreopoulos B."/>
            <person name="Barry K.W."/>
            <person name="Bonito G."/>
            <person name="Buee M."/>
            <person name="Carver A."/>
            <person name="Chen C."/>
            <person name="Cichocki N."/>
            <person name="Clum A."/>
            <person name="Culley D."/>
            <person name="Crous P.W."/>
            <person name="Fauchery L."/>
            <person name="Girlanda M."/>
            <person name="Hayes R."/>
            <person name="Keri Z."/>
            <person name="Labutti K."/>
            <person name="Lipzen A."/>
            <person name="Lombard V."/>
            <person name="Magnuson J."/>
            <person name="Maillard F."/>
            <person name="Morin E."/>
            <person name="Murat C."/>
            <person name="Nolan M."/>
            <person name="Ohm R."/>
            <person name="Pangilinan J."/>
            <person name="Pereira M."/>
            <person name="Perotto S."/>
            <person name="Peter M."/>
            <person name="Riley R."/>
            <person name="Sitrit Y."/>
            <person name="Stielow B."/>
            <person name="Szollosi G."/>
            <person name="Zifcakova L."/>
            <person name="Stursova M."/>
            <person name="Spatafora J.W."/>
            <person name="Tedersoo L."/>
            <person name="Vaario L.-M."/>
            <person name="Yamada A."/>
            <person name="Yan M."/>
            <person name="Wang P."/>
            <person name="Xu J."/>
            <person name="Bruns T."/>
            <person name="Baldrian P."/>
            <person name="Vilgalys R."/>
            <person name="Henrissat B."/>
            <person name="Grigoriev I.V."/>
            <person name="Hibbett D."/>
            <person name="Nagy L.G."/>
            <person name="Martin F.M."/>
        </authorList>
    </citation>
    <scope>NUCLEOTIDE SEQUENCE</scope>
    <source>
        <strain evidence="1">P2</strain>
    </source>
</reference>
<dbReference type="Proteomes" id="UP000886501">
    <property type="component" value="Unassembled WGS sequence"/>
</dbReference>
<proteinExistence type="predicted"/>
<dbReference type="EMBL" id="MU117967">
    <property type="protein sequence ID" value="KAF9652801.1"/>
    <property type="molecule type" value="Genomic_DNA"/>
</dbReference>
<evidence type="ECO:0000313" key="2">
    <source>
        <dbReference type="Proteomes" id="UP000886501"/>
    </source>
</evidence>
<comment type="caution">
    <text evidence="1">The sequence shown here is derived from an EMBL/GenBank/DDBJ whole genome shotgun (WGS) entry which is preliminary data.</text>
</comment>
<accession>A0ACB6ZUK5</accession>
<name>A0ACB6ZUK5_THEGA</name>
<protein>
    <submittedName>
        <fullName evidence="1">Uncharacterized protein</fullName>
    </submittedName>
</protein>
<gene>
    <name evidence="1" type="ORF">BDM02DRAFT_2601811</name>
</gene>